<protein>
    <submittedName>
        <fullName evidence="2 5">Bm10173</fullName>
    </submittedName>
</protein>
<reference evidence="5" key="4">
    <citation type="submission" date="2019-12" db="UniProtKB">
        <authorList>
            <consortium name="WormBaseParasite"/>
        </authorList>
    </citation>
    <scope>IDENTIFICATION</scope>
</reference>
<reference evidence="2" key="2">
    <citation type="submission" date="2012-12" db="EMBL/GenBank/DDBJ databases">
        <authorList>
            <person name="Gao Y.W."/>
            <person name="Fan S.T."/>
            <person name="Sun H.T."/>
            <person name="Wang Z."/>
            <person name="Gao X.L."/>
            <person name="Li Y.G."/>
            <person name="Wang T.C."/>
            <person name="Zhang K."/>
            <person name="Xu W.W."/>
            <person name="Yu Z.J."/>
            <person name="Xia X.Z."/>
        </authorList>
    </citation>
    <scope>NUCLEOTIDE SEQUENCE</scope>
    <source>
        <strain evidence="2">FR3</strain>
    </source>
</reference>
<dbReference type="WBParaSite" id="Bm10173.1">
    <property type="protein sequence ID" value="Bm10173.1"/>
    <property type="gene ID" value="WBGene00230434"/>
</dbReference>
<dbReference type="EMBL" id="CAAKNF010000194">
    <property type="protein sequence ID" value="VIO96953.1"/>
    <property type="molecule type" value="Genomic_DNA"/>
</dbReference>
<accession>A0A4E9FVX4</accession>
<dbReference type="Proteomes" id="UP000006672">
    <property type="component" value="Unassembled WGS sequence"/>
</dbReference>
<evidence type="ECO:0000313" key="3">
    <source>
        <dbReference type="EMBL" id="VIO96953.1"/>
    </source>
</evidence>
<dbReference type="WormBase" id="Bm10173">
    <property type="protein sequence ID" value="BM26891"/>
    <property type="gene ID" value="WBGene00230434"/>
</dbReference>
<evidence type="ECO:0000313" key="4">
    <source>
        <dbReference type="Proteomes" id="UP000006672"/>
    </source>
</evidence>
<sequence length="89" mass="10113">MAKLIVYLAFIICCNRQQNGAVVQGGVVADVITDYKADKLWADDLLMKTIQVEESTLTNCDKMENGRLFVMEEKPLLLMTNTVNLMKWN</sequence>
<keyword evidence="4" id="KW-1185">Reference proteome</keyword>
<evidence type="ECO:0000313" key="5">
    <source>
        <dbReference type="WBParaSite" id="Bm10173.1"/>
    </source>
</evidence>
<dbReference type="OrthoDB" id="5823757at2759"/>
<feature type="chain" id="PRO_5023865063" evidence="1">
    <location>
        <begin position="21"/>
        <end position="89"/>
    </location>
</feature>
<evidence type="ECO:0000256" key="1">
    <source>
        <dbReference type="SAM" id="SignalP"/>
    </source>
</evidence>
<evidence type="ECO:0000313" key="2">
    <source>
        <dbReference type="EMBL" id="CDP97141.1"/>
    </source>
</evidence>
<proteinExistence type="predicted"/>
<feature type="signal peptide" evidence="1">
    <location>
        <begin position="1"/>
        <end position="20"/>
    </location>
</feature>
<accession>A0A0J9XWG6</accession>
<dbReference type="EMBL" id="LN856971">
    <property type="protein sequence ID" value="CDP97141.1"/>
    <property type="molecule type" value="Genomic_DNA"/>
</dbReference>
<name>A0A0J9XWG6_BRUMA</name>
<reference evidence="3" key="3">
    <citation type="submission" date="2019-04" db="EMBL/GenBank/DDBJ databases">
        <authorList>
            <person name="Howe K."/>
            <person name="Paulini M."/>
            <person name="Williams G."/>
        </authorList>
    </citation>
    <scope>NUCLEOTIDE SEQUENCE [LARGE SCALE GENOMIC DNA]</scope>
    <source>
        <strain evidence="3">FR3</strain>
    </source>
</reference>
<evidence type="ECO:0000313" key="6">
    <source>
        <dbReference type="WormBase" id="Bm10173"/>
    </source>
</evidence>
<dbReference type="GeneID" id="6097792"/>
<dbReference type="KEGG" id="bmy:BM_BM10173"/>
<reference evidence="2 4" key="1">
    <citation type="journal article" date="2007" name="Science">
        <title>Draft genome of the filarial nematode parasite Brugia malayi.</title>
        <authorList>
            <person name="Ghedin E."/>
            <person name="Wang S."/>
            <person name="Spiro D."/>
            <person name="Caler E."/>
            <person name="Zhao Q."/>
            <person name="Crabtree J."/>
            <person name="Allen J.E."/>
            <person name="Delcher A.L."/>
            <person name="Guiliano D.B."/>
            <person name="Miranda-Saavedra D."/>
            <person name="Angiuoli S.V."/>
            <person name="Creasy T."/>
            <person name="Amedeo P."/>
            <person name="Haas B."/>
            <person name="El-Sayed N.M."/>
            <person name="Wortman J.R."/>
            <person name="Feldblyum T."/>
            <person name="Tallon L."/>
            <person name="Schatz M."/>
            <person name="Shumway M."/>
            <person name="Koo H."/>
            <person name="Salzberg S.L."/>
            <person name="Schobel S."/>
            <person name="Pertea M."/>
            <person name="Pop M."/>
            <person name="White O."/>
            <person name="Barton G.J."/>
            <person name="Carlow C.K."/>
            <person name="Crawford M.J."/>
            <person name="Daub J."/>
            <person name="Dimmic M.W."/>
            <person name="Estes C.F."/>
            <person name="Foster J.M."/>
            <person name="Ganatra M."/>
            <person name="Gregory W.F."/>
            <person name="Johnson N.M."/>
            <person name="Jin J."/>
            <person name="Komuniecki R."/>
            <person name="Korf I."/>
            <person name="Kumar S."/>
            <person name="Laney S."/>
            <person name="Li B.W."/>
            <person name="Li W."/>
            <person name="Lindblom T.H."/>
            <person name="Lustigman S."/>
            <person name="Ma D."/>
            <person name="Maina C.V."/>
            <person name="Martin D.M."/>
            <person name="McCarter J.P."/>
            <person name="McReynolds L."/>
            <person name="Mitreva M."/>
            <person name="Nutman T.B."/>
            <person name="Parkinson J."/>
            <person name="Peregrin-Alvarez J.M."/>
            <person name="Poole C."/>
            <person name="Ren Q."/>
            <person name="Saunders L."/>
            <person name="Sluder A.E."/>
            <person name="Smith K."/>
            <person name="Stanke M."/>
            <person name="Unnasch T.R."/>
            <person name="Ware J."/>
            <person name="Wei A.D."/>
            <person name="Weil G."/>
            <person name="Williams D.J."/>
            <person name="Zhang Y."/>
            <person name="Williams S.A."/>
            <person name="Fraser-Liggett C."/>
            <person name="Slatko B."/>
            <person name="Blaxter M.L."/>
            <person name="Scott A.L."/>
        </authorList>
    </citation>
    <scope>NUCLEOTIDE SEQUENCE</scope>
    <source>
        <strain evidence="2 4">FR3</strain>
    </source>
</reference>
<keyword evidence="1" id="KW-0732">Signal</keyword>
<dbReference type="RefSeq" id="XP_001894344.1">
    <property type="nucleotide sequence ID" value="XM_001894309.2"/>
</dbReference>
<organism evidence="2">
    <name type="scientific">Brugia malayi</name>
    <name type="common">Filarial nematode worm</name>
    <dbReference type="NCBI Taxonomy" id="6279"/>
    <lineage>
        <taxon>Eukaryota</taxon>
        <taxon>Metazoa</taxon>
        <taxon>Ecdysozoa</taxon>
        <taxon>Nematoda</taxon>
        <taxon>Chromadorea</taxon>
        <taxon>Rhabditida</taxon>
        <taxon>Spirurina</taxon>
        <taxon>Spiruromorpha</taxon>
        <taxon>Filarioidea</taxon>
        <taxon>Onchocercidae</taxon>
        <taxon>Brugia</taxon>
    </lineage>
</organism>
<gene>
    <name evidence="2 5 6" type="ORF">Bm10173</name>
    <name evidence="3" type="ORF">BM_BM10173</name>
    <name evidence="2" type="ORF">BM_Bm10173</name>
</gene>
<dbReference type="OMA" id="CDKMENG"/>
<dbReference type="CTD" id="6097792"/>
<dbReference type="AlphaFoldDB" id="A0A0J9XWG6"/>